<evidence type="ECO:0000256" key="3">
    <source>
        <dbReference type="SAM" id="MobiDB-lite"/>
    </source>
</evidence>
<keyword evidence="4" id="KW-1133">Transmembrane helix</keyword>
<dbReference type="STRING" id="280871.TL10_16460"/>
<feature type="compositionally biased region" description="Low complexity" evidence="3">
    <location>
        <begin position="1"/>
        <end position="15"/>
    </location>
</feature>
<dbReference type="AlphaFoldDB" id="A0A0D1LIN9"/>
<dbReference type="PATRIC" id="fig|280871.6.peg.3416"/>
<sequence>MATTHGSTTVTTKSETLTRPDDLDDETANESVDQDGKAEESQSNTHAATDDAGEGRRAGRRWSRVIAFGLLPAAVLILAAAVGFVSYRDHSAAAADAARSESVQAATESSVALLSYRADTADTTLNAARDRLTGAFRDSYSSLIRDVVIPGAKQKRISSIATVPAAASVSASSQHAVVLLFVNQSIIVGSDAPTSSTSCVKVNLDKVGNRWLISQFEPI</sequence>
<protein>
    <submittedName>
        <fullName evidence="5">Membrane protein</fullName>
    </submittedName>
</protein>
<proteinExistence type="predicted"/>
<name>A0A0D1LIN9_9MYCO</name>
<organism evidence="5 6">
    <name type="scientific">Mycolicibacterium llatzerense</name>
    <dbReference type="NCBI Taxonomy" id="280871"/>
    <lineage>
        <taxon>Bacteria</taxon>
        <taxon>Bacillati</taxon>
        <taxon>Actinomycetota</taxon>
        <taxon>Actinomycetes</taxon>
        <taxon>Mycobacteriales</taxon>
        <taxon>Mycobacteriaceae</taxon>
        <taxon>Mycolicibacterium</taxon>
    </lineage>
</organism>
<dbReference type="EMBL" id="JXST01000022">
    <property type="protein sequence ID" value="KIU15886.1"/>
    <property type="molecule type" value="Genomic_DNA"/>
</dbReference>
<keyword evidence="4" id="KW-0812">Transmembrane</keyword>
<evidence type="ECO:0000256" key="1">
    <source>
        <dbReference type="ARBA" id="ARBA00004370"/>
    </source>
</evidence>
<dbReference type="PANTHER" id="PTHR37042">
    <property type="entry name" value="OUTER MEMBRANE PROTEIN RV1973"/>
    <property type="match status" value="1"/>
</dbReference>
<feature type="region of interest" description="Disordered" evidence="3">
    <location>
        <begin position="1"/>
        <end position="56"/>
    </location>
</feature>
<dbReference type="PANTHER" id="PTHR37042:SF4">
    <property type="entry name" value="OUTER MEMBRANE PROTEIN RV1973"/>
    <property type="match status" value="1"/>
</dbReference>
<dbReference type="Proteomes" id="UP000032221">
    <property type="component" value="Unassembled WGS sequence"/>
</dbReference>
<evidence type="ECO:0000256" key="4">
    <source>
        <dbReference type="SAM" id="Phobius"/>
    </source>
</evidence>
<comment type="caution">
    <text evidence="5">The sequence shown here is derived from an EMBL/GenBank/DDBJ whole genome shotgun (WGS) entry which is preliminary data.</text>
</comment>
<accession>A0A0D1LIN9</accession>
<keyword evidence="6" id="KW-1185">Reference proteome</keyword>
<evidence type="ECO:0000256" key="2">
    <source>
        <dbReference type="ARBA" id="ARBA00023136"/>
    </source>
</evidence>
<dbReference type="GO" id="GO:0016020">
    <property type="term" value="C:membrane"/>
    <property type="evidence" value="ECO:0007669"/>
    <property type="project" value="UniProtKB-SubCell"/>
</dbReference>
<evidence type="ECO:0000313" key="6">
    <source>
        <dbReference type="Proteomes" id="UP000032221"/>
    </source>
</evidence>
<reference evidence="5 6" key="1">
    <citation type="submission" date="2015-01" db="EMBL/GenBank/DDBJ databases">
        <title>Genome sequence of Mycobacterium llatzerense and Mycobacterium immunogenum recovered from brain abscess.</title>
        <authorList>
            <person name="Greninger A.L."/>
            <person name="Langelier C."/>
            <person name="Cunningham G."/>
            <person name="Chiu C.Y."/>
            <person name="Miller S."/>
        </authorList>
    </citation>
    <scope>NUCLEOTIDE SEQUENCE [LARGE SCALE GENOMIC DNA]</scope>
    <source>
        <strain evidence="5 6">CLUC14</strain>
    </source>
</reference>
<feature type="transmembrane region" description="Helical" evidence="4">
    <location>
        <begin position="65"/>
        <end position="87"/>
    </location>
</feature>
<comment type="subcellular location">
    <subcellularLocation>
        <location evidence="1">Membrane</location>
    </subcellularLocation>
</comment>
<evidence type="ECO:0000313" key="5">
    <source>
        <dbReference type="EMBL" id="KIU15886.1"/>
    </source>
</evidence>
<keyword evidence="2 4" id="KW-0472">Membrane</keyword>
<gene>
    <name evidence="5" type="ORF">TL10_16460</name>
</gene>